<dbReference type="InterPro" id="IPR008969">
    <property type="entry name" value="CarboxyPept-like_regulatory"/>
</dbReference>
<accession>A0A1M7ZVH3</accession>
<evidence type="ECO:0000313" key="2">
    <source>
        <dbReference type="Proteomes" id="UP000184611"/>
    </source>
</evidence>
<proteinExistence type="predicted"/>
<sequence>MIKNIYFSIFLLLSSWAISQNIKLEGLVQDTLGNALEMANVMVVNKETKAMDGYAITNEQGKFQISLKANTSYQLKVSYIGFQALNQDLTTTTENIRRIITLKEGGILLNDVEIVQEMPVSIKGDTIIYNADSFKTGTERKLEDVLKKLPGVQVNEDGEIEVEGRKVTQLLVEGKKFFEGDTKIGSKNIPSDAVDKVQVLRNFNEVSQLKGLENNEENIALNIKLKKGKDKFWFGDVLVGGGPDERYVINPKIFYYSPKTTVNVISNFNNIGEVPFSIRDFFRLTGGARNTIARSGTNIGISSNNLGISTTQNDRALELDTKFGALNLTQQITNKWNVSGFGVISSNKTLTNTISNFGIFQPNSSELQTIEDRSDVSNLRDNLVVFKLASKYKKSANFQVDYDATFRRSSQSEDNVVNSQSTIFSNSGNIERVNNILSFKDQDPVAFQQSLNMFWTKNDKNTFVLEVQHLYQDEDPFYNPSLLEDPFPGIGFQSGQSRYDIRQERFVKTNKVDAKADYYYTVNNKSIFNITLGNTNSYQGYNSSIFQLLDNGSLYQLPDNADFIFDNDVKYSFNDTYLGAHYKFVLGKDFTFNPGINFHQFNIYNDQLSSRVRDNFFRILPDVFAQWQLKKSESLTYNYKMSNFFNDVNTLVEGFTLNNFNSLSSGNRFIDNALQQNHNLRYSKYNLFNYTTIFAFLNYTSTKDPVINRSFFNGISQTSERINANFTNESVSGTFSYQRSFKKYYKVSAVTNITWTKNNQLFVNPSDPTNPSVDFSRSIENWNQLYRLSFGTQFQKLPNLEAAYGININENPGAVFTTHSPSVTLDYRIIEGLALTSTYTYNDFRSRDGNVNNTFDLLTASINYRKKDSKLEYRVSGTNLLNTKSINRDSFNVVSFNSSQYFVQPRYIIFSLQYSL</sequence>
<dbReference type="Gene3D" id="2.60.40.1120">
    <property type="entry name" value="Carboxypeptidase-like, regulatory domain"/>
    <property type="match status" value="1"/>
</dbReference>
<dbReference type="RefSeq" id="WP_073582218.1">
    <property type="nucleotide sequence ID" value="NZ_CBCSEA010000002.1"/>
</dbReference>
<dbReference type="Pfam" id="PF13715">
    <property type="entry name" value="CarbopepD_reg_2"/>
    <property type="match status" value="1"/>
</dbReference>
<dbReference type="Proteomes" id="UP000184611">
    <property type="component" value="Unassembled WGS sequence"/>
</dbReference>
<dbReference type="SUPFAM" id="SSF56935">
    <property type="entry name" value="Porins"/>
    <property type="match status" value="1"/>
</dbReference>
<keyword evidence="2" id="KW-1185">Reference proteome</keyword>
<dbReference type="STRING" id="416016.SAMN05443547_1143"/>
<name>A0A1M7ZVH3_9FLAO</name>
<dbReference type="OrthoDB" id="603275at2"/>
<dbReference type="EMBL" id="FRYK01000001">
    <property type="protein sequence ID" value="SHO72803.1"/>
    <property type="molecule type" value="Genomic_DNA"/>
</dbReference>
<dbReference type="SUPFAM" id="SSF49464">
    <property type="entry name" value="Carboxypeptidase regulatory domain-like"/>
    <property type="match status" value="1"/>
</dbReference>
<gene>
    <name evidence="1" type="ORF">SAMN05443547_1143</name>
</gene>
<protein>
    <submittedName>
        <fullName evidence="1">CarboxypepD_reg-like domain-containing protein</fullName>
    </submittedName>
</protein>
<organism evidence="1 2">
    <name type="scientific">Flavobacterium cucumis</name>
    <dbReference type="NCBI Taxonomy" id="416016"/>
    <lineage>
        <taxon>Bacteria</taxon>
        <taxon>Pseudomonadati</taxon>
        <taxon>Bacteroidota</taxon>
        <taxon>Flavobacteriia</taxon>
        <taxon>Flavobacteriales</taxon>
        <taxon>Flavobacteriaceae</taxon>
        <taxon>Flavobacterium</taxon>
    </lineage>
</organism>
<reference evidence="2" key="1">
    <citation type="submission" date="2016-12" db="EMBL/GenBank/DDBJ databases">
        <authorList>
            <person name="Varghese N."/>
            <person name="Submissions S."/>
        </authorList>
    </citation>
    <scope>NUCLEOTIDE SEQUENCE [LARGE SCALE GENOMIC DNA]</scope>
    <source>
        <strain evidence="2">DSM 18830</strain>
    </source>
</reference>
<dbReference type="AlphaFoldDB" id="A0A1M7ZVH3"/>
<evidence type="ECO:0000313" key="1">
    <source>
        <dbReference type="EMBL" id="SHO72803.1"/>
    </source>
</evidence>